<comment type="catalytic activity">
    <reaction evidence="1">
        <text>ATP + protein L-histidine = ADP + protein N-phospho-L-histidine.</text>
        <dbReference type="EC" id="2.7.13.3"/>
    </reaction>
</comment>
<evidence type="ECO:0000256" key="4">
    <source>
        <dbReference type="ARBA" id="ARBA00023012"/>
    </source>
</evidence>
<evidence type="ECO:0000256" key="1">
    <source>
        <dbReference type="ARBA" id="ARBA00000085"/>
    </source>
</evidence>
<name>A0A5P6A9T0_RAOPL</name>
<dbReference type="GO" id="GO:0000155">
    <property type="term" value="F:phosphorelay sensor kinase activity"/>
    <property type="evidence" value="ECO:0007669"/>
    <property type="project" value="InterPro"/>
</dbReference>
<evidence type="ECO:0000256" key="3">
    <source>
        <dbReference type="ARBA" id="ARBA00022553"/>
    </source>
</evidence>
<proteinExistence type="predicted"/>
<dbReference type="AlphaFoldDB" id="A0A5P6A9T0"/>
<dbReference type="PANTHER" id="PTHR45339">
    <property type="entry name" value="HYBRID SIGNAL TRANSDUCTION HISTIDINE KINASE J"/>
    <property type="match status" value="1"/>
</dbReference>
<dbReference type="InterPro" id="IPR036097">
    <property type="entry name" value="HisK_dim/P_sf"/>
</dbReference>
<evidence type="ECO:0000259" key="5">
    <source>
        <dbReference type="SMART" id="SM00388"/>
    </source>
</evidence>
<dbReference type="PANTHER" id="PTHR45339:SF1">
    <property type="entry name" value="HYBRID SIGNAL TRANSDUCTION HISTIDINE KINASE J"/>
    <property type="match status" value="1"/>
</dbReference>
<evidence type="ECO:0000256" key="2">
    <source>
        <dbReference type="ARBA" id="ARBA00012438"/>
    </source>
</evidence>
<organism evidence="6">
    <name type="scientific">Raoultella planticola</name>
    <name type="common">Klebsiella planticola</name>
    <dbReference type="NCBI Taxonomy" id="575"/>
    <lineage>
        <taxon>Bacteria</taxon>
        <taxon>Pseudomonadati</taxon>
        <taxon>Pseudomonadota</taxon>
        <taxon>Gammaproteobacteria</taxon>
        <taxon>Enterobacterales</taxon>
        <taxon>Enterobacteriaceae</taxon>
        <taxon>Klebsiella/Raoultella group</taxon>
        <taxon>Raoultella</taxon>
    </lineage>
</organism>
<sequence length="149" mass="16075">MLSDVSGLKAVERSLVEAKSMAESANQAKTLFLTTMSHEIRTPLYGILGTLELFALSGLSGQQREYMRTLLHSSSSLLRIVNDSLDLSSIEAGQLTLERAPFSPMELAELVVETYAAKAENKGLHIYTLSDVNVPPLVRGCYPGTSGTG</sequence>
<dbReference type="InterPro" id="IPR003661">
    <property type="entry name" value="HisK_dim/P_dom"/>
</dbReference>
<accession>A0A5P6A9T0</accession>
<dbReference type="EMBL" id="CP029752">
    <property type="protein sequence ID" value="QFG76689.1"/>
    <property type="molecule type" value="Genomic_DNA"/>
</dbReference>
<dbReference type="Gene3D" id="1.10.287.130">
    <property type="match status" value="1"/>
</dbReference>
<dbReference type="SMART" id="SM00388">
    <property type="entry name" value="HisKA"/>
    <property type="match status" value="1"/>
</dbReference>
<dbReference type="Pfam" id="PF00512">
    <property type="entry name" value="HisKA"/>
    <property type="match status" value="1"/>
</dbReference>
<dbReference type="CDD" id="cd00082">
    <property type="entry name" value="HisKA"/>
    <property type="match status" value="1"/>
</dbReference>
<dbReference type="EC" id="2.7.13.3" evidence="2"/>
<dbReference type="SUPFAM" id="SSF47384">
    <property type="entry name" value="Homodimeric domain of signal transducing histidine kinase"/>
    <property type="match status" value="1"/>
</dbReference>
<keyword evidence="4" id="KW-0902">Two-component regulatory system</keyword>
<evidence type="ECO:0000313" key="6">
    <source>
        <dbReference type="EMBL" id="QFG76689.1"/>
    </source>
</evidence>
<gene>
    <name evidence="6" type="ORF">DMB90_10870</name>
</gene>
<keyword evidence="3" id="KW-0597">Phosphoprotein</keyword>
<reference evidence="6" key="1">
    <citation type="submission" date="2018-05" db="EMBL/GenBank/DDBJ databases">
        <title>Bacterial isolates from healthy term breastfed infants carrying antibiotic resistance genes.</title>
        <authorList>
            <person name="Casaburi G."/>
        </authorList>
    </citation>
    <scope>NUCLEOTIDE SEQUENCE [LARGE SCALE GENOMIC DNA]</scope>
    <source>
        <strain evidence="6">7084_4</strain>
    </source>
</reference>
<feature type="domain" description="Signal transduction histidine kinase dimerisation/phosphoacceptor" evidence="5">
    <location>
        <begin position="28"/>
        <end position="93"/>
    </location>
</feature>
<protein>
    <recommendedName>
        <fullName evidence="2">histidine kinase</fullName>
        <ecNumber evidence="2">2.7.13.3</ecNumber>
    </recommendedName>
</protein>